<dbReference type="HOGENOM" id="CLU_001325_1_0_3"/>
<evidence type="ECO:0000256" key="1">
    <source>
        <dbReference type="SAM" id="MobiDB-lite"/>
    </source>
</evidence>
<keyword evidence="2" id="KW-0732">Signal</keyword>
<organism evidence="4 5">
    <name type="scientific">Allocoleopsis franciscana PCC 7113</name>
    <dbReference type="NCBI Taxonomy" id="1173027"/>
    <lineage>
        <taxon>Bacteria</taxon>
        <taxon>Bacillati</taxon>
        <taxon>Cyanobacteriota</taxon>
        <taxon>Cyanophyceae</taxon>
        <taxon>Coleofasciculales</taxon>
        <taxon>Coleofasciculaceae</taxon>
        <taxon>Allocoleopsis</taxon>
        <taxon>Allocoleopsis franciscana</taxon>
    </lineage>
</organism>
<dbReference type="RefSeq" id="WP_015182398.1">
    <property type="nucleotide sequence ID" value="NC_019738.1"/>
</dbReference>
<dbReference type="InterPro" id="IPR011050">
    <property type="entry name" value="Pectin_lyase_fold/virulence"/>
</dbReference>
<dbReference type="Gene3D" id="2.160.20.10">
    <property type="entry name" value="Single-stranded right-handed beta-helix, Pectin lyase-like"/>
    <property type="match status" value="4"/>
</dbReference>
<dbReference type="NCBIfam" id="TIGR01901">
    <property type="entry name" value="adhes_NPXG"/>
    <property type="match status" value="1"/>
</dbReference>
<evidence type="ECO:0000259" key="3">
    <source>
        <dbReference type="SMART" id="SM00912"/>
    </source>
</evidence>
<evidence type="ECO:0000256" key="2">
    <source>
        <dbReference type="SAM" id="SignalP"/>
    </source>
</evidence>
<feature type="region of interest" description="Disordered" evidence="1">
    <location>
        <begin position="1247"/>
        <end position="1267"/>
    </location>
</feature>
<dbReference type="InterPro" id="IPR008638">
    <property type="entry name" value="FhaB/CdiA-like_TPS"/>
</dbReference>
<feature type="region of interest" description="Disordered" evidence="1">
    <location>
        <begin position="1332"/>
        <end position="1353"/>
    </location>
</feature>
<dbReference type="InterPro" id="IPR012334">
    <property type="entry name" value="Pectin_lyas_fold"/>
</dbReference>
<protein>
    <submittedName>
        <fullName evidence="4">Filamentous hemagglutinin family N-terminal domain protein</fullName>
    </submittedName>
</protein>
<feature type="domain" description="Filamentous haemagglutinin FhaB/tRNA nuclease CdiA-like TPS" evidence="3">
    <location>
        <begin position="32"/>
        <end position="143"/>
    </location>
</feature>
<evidence type="ECO:0000313" key="4">
    <source>
        <dbReference type="EMBL" id="AFZ18249.1"/>
    </source>
</evidence>
<dbReference type="SUPFAM" id="SSF51126">
    <property type="entry name" value="Pectin lyase-like"/>
    <property type="match status" value="5"/>
</dbReference>
<dbReference type="PATRIC" id="fig|1173027.3.peg.2679"/>
<reference evidence="4 5" key="1">
    <citation type="submission" date="2012-06" db="EMBL/GenBank/DDBJ databases">
        <title>Finished chromosome of genome of Microcoleus sp. PCC 7113.</title>
        <authorList>
            <consortium name="US DOE Joint Genome Institute"/>
            <person name="Gugger M."/>
            <person name="Coursin T."/>
            <person name="Rippka R."/>
            <person name="Tandeau De Marsac N."/>
            <person name="Huntemann M."/>
            <person name="Wei C.-L."/>
            <person name="Han J."/>
            <person name="Detter J.C."/>
            <person name="Han C."/>
            <person name="Tapia R."/>
            <person name="Chen A."/>
            <person name="Kyrpides N."/>
            <person name="Mavromatis K."/>
            <person name="Markowitz V."/>
            <person name="Szeto E."/>
            <person name="Ivanova N."/>
            <person name="Pagani I."/>
            <person name="Pati A."/>
            <person name="Goodwin L."/>
            <person name="Nordberg H.P."/>
            <person name="Cantor M.N."/>
            <person name="Hua S.X."/>
            <person name="Woyke T."/>
            <person name="Kerfeld C.A."/>
        </authorList>
    </citation>
    <scope>NUCLEOTIDE SEQUENCE [LARGE SCALE GENOMIC DNA]</scope>
    <source>
        <strain evidence="4 5">PCC 7113</strain>
    </source>
</reference>
<dbReference type="Pfam" id="PF05860">
    <property type="entry name" value="TPS"/>
    <property type="match status" value="1"/>
</dbReference>
<keyword evidence="5" id="KW-1185">Reference proteome</keyword>
<evidence type="ECO:0000313" key="5">
    <source>
        <dbReference type="Proteomes" id="UP000010471"/>
    </source>
</evidence>
<accession>K9WER0</accession>
<sequence length="1353" mass="137514">MIRPVFRFWRAGYLLLGCLATASSVQAQIVPDDTLPVNSWVTPGCTVCTIDGGTHRGVNLFHSFSEFSVPTGGEAFFNNALQIQNIFSRVTGNSVSNIDGLLRANGTASLFFLNPNGVIFGQNARLEIGGSFFATTGNSFKFSDGSEFSAIKPQAPPLLTINVTPGVQWGTNQPGATITNRGNLAVGQDLTLAAGNLDLQGQLVAGRNLTLQATDTVKVRDSSTSPFIASSGGTLLVQGNQKVDIFALNHPDSGLFSGGNMVLRSANTLGGDAHYWSGGSFRIEKLDGSLGDLYSPNDPIIRSLGDVSFDIYQGTSLHILAGGEVNIGTVIITGAETGAAGVDYLQETVPLSNGSEVSINGRLQPTLDIRAGVDPAFIGVPGITGFNFPRDRLLGWALGTNTPTSANITIGDVWIVPPNGLVFITNQYQPNTTLPGGDITITGAGVFGDGIDASSRRGNGGSVILDSRRNIGITNSGIDSFSEAGNAGSILLNAKDTISLTSSFVTSATSGGGKGGDVTINAGQLLLKDGSQILVGTLGAGIGGNLIVNSRGSIVLTNSIIDSSSEAGNAGSIFLNAKDTISLTSSFVASQTFGAGKGGDVTIKTGQLLVRDGSQILVDTFGVGTGGNLVVNASESVQLNGVLPINPLAGSSLSASTEGTGKAGNITITTPSLHIQDGGRIIVSTEGAGDAGSLTVNASESVEIIDLSPEGLIVSALFAQANRGATGNAGDLTINTKHLLVRDGAQVAVSNLGTEGAGGILTVNASESVEVIGIGISANGGEVTSGLFARTEGAGDAKDLTINTRQLIVQDGAEISASTKGAGDGGDLIVNASESIQLIGESSGFFTQVNRGATGNAGDLTINTKHLLVRDGAQVSSGNLGEGNGGNLIVNAFESVKLIGTSPDGLVPSGLFAVTKAVGDAGDLMITTPTLLVQQGAWMSAFTSGVGSAGSILVKDANLVLLSNNSGISTESVSAGLAGDVTLDTQQLILEQGSQLTAATVSSQGGSIILQNLETLEILNSSISASTETGTAGNIVIGSSESVQLYGVSRLSVEATEGGTAGDIIVKTNEMSVTGGAQVTVSSPQGQAGNLSITANSLTLNRGTLSAVTGTSSPGGGANITLSGLDFLRMDNESLISASALNNANGGNVTIDSTLIVATPPIGPEGSDIIANAEQGNGGRVNITTQGLFGIQFRPQRTPKNDITVSSTFGLSGTFALNTPGVDPSRGLAQLPTNLVDASQQIDQRCTPKAANQGGSFTVTGRGGIPPSPNDTLQAESLITPNWVILDFETENNTPPAPTTPSNSAPKQLVEAQGWRINEQGQVVLTASAPNVTPHHTWQTPVECPAEANPVPE</sequence>
<dbReference type="SMART" id="SM00912">
    <property type="entry name" value="Haemagg_act"/>
    <property type="match status" value="1"/>
</dbReference>
<dbReference type="STRING" id="1173027.Mic7113_2447"/>
<dbReference type="EMBL" id="CP003630">
    <property type="protein sequence ID" value="AFZ18249.1"/>
    <property type="molecule type" value="Genomic_DNA"/>
</dbReference>
<dbReference type="Proteomes" id="UP000010471">
    <property type="component" value="Chromosome"/>
</dbReference>
<dbReference type="OrthoDB" id="498831at2"/>
<proteinExistence type="predicted"/>
<dbReference type="eggNOG" id="COG3210">
    <property type="taxonomic scope" value="Bacteria"/>
</dbReference>
<dbReference type="KEGG" id="mic:Mic7113_2447"/>
<name>K9WER0_9CYAN</name>
<feature type="chain" id="PRO_5003938056" evidence="2">
    <location>
        <begin position="28"/>
        <end position="1353"/>
    </location>
</feature>
<feature type="signal peptide" evidence="2">
    <location>
        <begin position="1"/>
        <end position="27"/>
    </location>
</feature>
<gene>
    <name evidence="4" type="ORF">Mic7113_2447</name>
</gene>